<reference evidence="5" key="2">
    <citation type="journal article" date="2018" name="Plant J.">
        <title>The Sorghum bicolor reference genome: improved assembly, gene annotations, a transcriptome atlas, and signatures of genome organization.</title>
        <authorList>
            <person name="McCormick R.F."/>
            <person name="Truong S.K."/>
            <person name="Sreedasyam A."/>
            <person name="Jenkins J."/>
            <person name="Shu S."/>
            <person name="Sims D."/>
            <person name="Kennedy M."/>
            <person name="Amirebrahimi M."/>
            <person name="Weers B.D."/>
            <person name="McKinley B."/>
            <person name="Mattison A."/>
            <person name="Morishige D.T."/>
            <person name="Grimwood J."/>
            <person name="Schmutz J."/>
            <person name="Mullet J.E."/>
        </authorList>
    </citation>
    <scope>NUCLEOTIDE SEQUENCE [LARGE SCALE GENOMIC DNA]</scope>
    <source>
        <strain evidence="5">cv. BTx623</strain>
    </source>
</reference>
<keyword evidence="5" id="KW-1185">Reference proteome</keyword>
<keyword evidence="1 2" id="KW-0560">Oxidoreductase</keyword>
<protein>
    <recommendedName>
        <fullName evidence="3">3-beta hydroxysteroid dehydrogenase/isomerase domain-containing protein</fullName>
    </recommendedName>
</protein>
<dbReference type="GO" id="GO:0016616">
    <property type="term" value="F:oxidoreductase activity, acting on the CH-OH group of donors, NAD or NADP as acceptor"/>
    <property type="evidence" value="ECO:0000318"/>
    <property type="project" value="GO_Central"/>
</dbReference>
<dbReference type="Gramene" id="KXG39218">
    <property type="protein sequence ID" value="KXG39218"/>
    <property type="gene ID" value="SORBI_3001G349200"/>
</dbReference>
<dbReference type="InParanoid" id="A0A1B6QMR8"/>
<dbReference type="Proteomes" id="UP000000768">
    <property type="component" value="Chromosome 1"/>
</dbReference>
<dbReference type="STRING" id="4558.A0A1B6QMR8"/>
<proteinExistence type="inferred from homology"/>
<evidence type="ECO:0000256" key="2">
    <source>
        <dbReference type="RuleBase" id="RU004475"/>
    </source>
</evidence>
<feature type="domain" description="3-beta hydroxysteroid dehydrogenase/isomerase" evidence="3">
    <location>
        <begin position="8"/>
        <end position="284"/>
    </location>
</feature>
<evidence type="ECO:0000313" key="4">
    <source>
        <dbReference type="EMBL" id="KXG39218.1"/>
    </source>
</evidence>
<gene>
    <name evidence="4" type="ORF">SORBI_3001G349200</name>
</gene>
<dbReference type="InterPro" id="IPR036291">
    <property type="entry name" value="NAD(P)-bd_dom_sf"/>
</dbReference>
<comment type="similarity">
    <text evidence="2">Belongs to the 3-beta-HSD family.</text>
</comment>
<dbReference type="Gene3D" id="3.40.50.720">
    <property type="entry name" value="NAD(P)-binding Rossmann-like Domain"/>
    <property type="match status" value="1"/>
</dbReference>
<dbReference type="Pfam" id="PF01073">
    <property type="entry name" value="3Beta_HSD"/>
    <property type="match status" value="1"/>
</dbReference>
<dbReference type="SUPFAM" id="SSF51735">
    <property type="entry name" value="NAD(P)-binding Rossmann-fold domains"/>
    <property type="match status" value="1"/>
</dbReference>
<dbReference type="InterPro" id="IPR050425">
    <property type="entry name" value="NAD(P)_dehydrat-like"/>
</dbReference>
<evidence type="ECO:0000259" key="3">
    <source>
        <dbReference type="Pfam" id="PF01073"/>
    </source>
</evidence>
<sequence length="366" mass="40322">MAAGMWCAVTGGRGFMARYLVAALLRSGDWRVRVIDLAPTVVLGAAGEAPAEDLLGAAIQDGRASYIQGDVRDLAQITKAFEGVDVVFHTAAPDATNENFELHYSVNVEGTQNVIEACIMCKVKRLIYTSSSGVVFDGIHGLFYADESMPYPLKFVDAYTETKAEGEKIVMEANGTKGLLTCCIRPGNIFGPGGKNIAMLASSRIWKFMFILGSGKNYDDFVFVENVAHSHICAEKTLSNEEGAKIVGGQTYFITNMEPVNMWDFVSLIHEYLGYKSQFRIKVPMLVIMVTAYVVYWLCKAILPIRVSQSLTFTPAKMKYVTLNRTFSCKRANDQLGYKPIVSLKDGLKITLESCHNLHAQGLLCK</sequence>
<dbReference type="InterPro" id="IPR002225">
    <property type="entry name" value="3Beta_OHSteriod_DH/Estase"/>
</dbReference>
<reference evidence="4 5" key="1">
    <citation type="journal article" date="2009" name="Nature">
        <title>The Sorghum bicolor genome and the diversification of grasses.</title>
        <authorList>
            <person name="Paterson A.H."/>
            <person name="Bowers J.E."/>
            <person name="Bruggmann R."/>
            <person name="Dubchak I."/>
            <person name="Grimwood J."/>
            <person name="Gundlach H."/>
            <person name="Haberer G."/>
            <person name="Hellsten U."/>
            <person name="Mitros T."/>
            <person name="Poliakov A."/>
            <person name="Schmutz J."/>
            <person name="Spannagl M."/>
            <person name="Tang H."/>
            <person name="Wang X."/>
            <person name="Wicker T."/>
            <person name="Bharti A.K."/>
            <person name="Chapman J."/>
            <person name="Feltus F.A."/>
            <person name="Gowik U."/>
            <person name="Grigoriev I.V."/>
            <person name="Lyons E."/>
            <person name="Maher C.A."/>
            <person name="Martis M."/>
            <person name="Narechania A."/>
            <person name="Otillar R.P."/>
            <person name="Penning B.W."/>
            <person name="Salamov A.A."/>
            <person name="Wang Y."/>
            <person name="Zhang L."/>
            <person name="Carpita N.C."/>
            <person name="Freeling M."/>
            <person name="Gingle A.R."/>
            <person name="Hash C.T."/>
            <person name="Keller B."/>
            <person name="Klein P."/>
            <person name="Kresovich S."/>
            <person name="McCann M.C."/>
            <person name="Ming R."/>
            <person name="Peterson D.G."/>
            <person name="Mehboob-ur-Rahman"/>
            <person name="Ware D."/>
            <person name="Westhoff P."/>
            <person name="Mayer K.F."/>
            <person name="Messing J."/>
            <person name="Rokhsar D.S."/>
        </authorList>
    </citation>
    <scope>NUCLEOTIDE SEQUENCE [LARGE SCALE GENOMIC DNA]</scope>
    <source>
        <strain evidence="5">cv. BTx623</strain>
    </source>
</reference>
<dbReference type="PANTHER" id="PTHR10366:SF829">
    <property type="entry name" value="NAD DEPENDENT EPIMERASE_DEHYDRATASE FAMILY PROTEIN, EXPRESSED"/>
    <property type="match status" value="1"/>
</dbReference>
<accession>A0A1B6QMR8</accession>
<dbReference type="EMBL" id="CM000760">
    <property type="protein sequence ID" value="KXG39218.1"/>
    <property type="molecule type" value="Genomic_DNA"/>
</dbReference>
<dbReference type="PANTHER" id="PTHR10366">
    <property type="entry name" value="NAD DEPENDENT EPIMERASE/DEHYDRATASE"/>
    <property type="match status" value="1"/>
</dbReference>
<name>A0A1B6QMR8_SORBI</name>
<dbReference type="OMA" id="EAERWCV"/>
<dbReference type="OrthoDB" id="610659at2759"/>
<dbReference type="eggNOG" id="KOG1430">
    <property type="taxonomic scope" value="Eukaryota"/>
</dbReference>
<dbReference type="AlphaFoldDB" id="A0A1B6QMR8"/>
<evidence type="ECO:0000256" key="1">
    <source>
        <dbReference type="ARBA" id="ARBA00023002"/>
    </source>
</evidence>
<organism evidence="4 5">
    <name type="scientific">Sorghum bicolor</name>
    <name type="common">Sorghum</name>
    <name type="synonym">Sorghum vulgare</name>
    <dbReference type="NCBI Taxonomy" id="4558"/>
    <lineage>
        <taxon>Eukaryota</taxon>
        <taxon>Viridiplantae</taxon>
        <taxon>Streptophyta</taxon>
        <taxon>Embryophyta</taxon>
        <taxon>Tracheophyta</taxon>
        <taxon>Spermatophyta</taxon>
        <taxon>Magnoliopsida</taxon>
        <taxon>Liliopsida</taxon>
        <taxon>Poales</taxon>
        <taxon>Poaceae</taxon>
        <taxon>PACMAD clade</taxon>
        <taxon>Panicoideae</taxon>
        <taxon>Andropogonodae</taxon>
        <taxon>Andropogoneae</taxon>
        <taxon>Sorghinae</taxon>
        <taxon>Sorghum</taxon>
    </lineage>
</organism>
<dbReference type="GO" id="GO:0006694">
    <property type="term" value="P:steroid biosynthetic process"/>
    <property type="evidence" value="ECO:0007669"/>
    <property type="project" value="InterPro"/>
</dbReference>
<evidence type="ECO:0000313" key="5">
    <source>
        <dbReference type="Proteomes" id="UP000000768"/>
    </source>
</evidence>